<keyword evidence="2" id="KW-1185">Reference proteome</keyword>
<dbReference type="SUPFAM" id="SSF82784">
    <property type="entry name" value="OsmC-like"/>
    <property type="match status" value="1"/>
</dbReference>
<sequence length="177" mass="18744">MAADSIAAAWHRAESALQRHPEMGLHDDAPATARWAKGLRVIASHANGTQVQTDMATELGGTGDRVTPGWLLRAGMASCTATRIAMAATAQDIELTLLEVVTSSRSDLRGLLGMHESDGSPVPATPRDVQMHVRIAARGASDERLRTLVEQSCECSPMARAVRDAVPIGLRIDIASG</sequence>
<dbReference type="Gene3D" id="3.30.300.20">
    <property type="match status" value="1"/>
</dbReference>
<dbReference type="PANTHER" id="PTHR35368:SF1">
    <property type="entry name" value="HYDROPEROXIDE REDUCTASE"/>
    <property type="match status" value="1"/>
</dbReference>
<dbReference type="GO" id="GO:0004601">
    <property type="term" value="F:peroxidase activity"/>
    <property type="evidence" value="ECO:0007669"/>
    <property type="project" value="UniProtKB-KW"/>
</dbReference>
<evidence type="ECO:0000313" key="2">
    <source>
        <dbReference type="Proteomes" id="UP001365846"/>
    </source>
</evidence>
<dbReference type="Proteomes" id="UP001365846">
    <property type="component" value="Unassembled WGS sequence"/>
</dbReference>
<dbReference type="EC" id="1.11.1.-" evidence="1"/>
<evidence type="ECO:0000313" key="1">
    <source>
        <dbReference type="EMBL" id="MEJ8811162.1"/>
    </source>
</evidence>
<keyword evidence="1" id="KW-0575">Peroxidase</keyword>
<accession>A0ABU8VBW9</accession>
<organism evidence="1 2">
    <name type="scientific">Variovorax ureilyticus</name>
    <dbReference type="NCBI Taxonomy" id="1836198"/>
    <lineage>
        <taxon>Bacteria</taxon>
        <taxon>Pseudomonadati</taxon>
        <taxon>Pseudomonadota</taxon>
        <taxon>Betaproteobacteria</taxon>
        <taxon>Burkholderiales</taxon>
        <taxon>Comamonadaceae</taxon>
        <taxon>Variovorax</taxon>
    </lineage>
</organism>
<dbReference type="RefSeq" id="WP_340356474.1">
    <property type="nucleotide sequence ID" value="NZ_JBBKZU010000003.1"/>
</dbReference>
<keyword evidence="1" id="KW-0560">Oxidoreductase</keyword>
<proteinExistence type="predicted"/>
<dbReference type="InterPro" id="IPR052924">
    <property type="entry name" value="OsmC/Ohr_hydroprdx_reductase"/>
</dbReference>
<dbReference type="InterPro" id="IPR015946">
    <property type="entry name" value="KH_dom-like_a/b"/>
</dbReference>
<dbReference type="EMBL" id="JBBKZU010000003">
    <property type="protein sequence ID" value="MEJ8811162.1"/>
    <property type="molecule type" value="Genomic_DNA"/>
</dbReference>
<dbReference type="InterPro" id="IPR036102">
    <property type="entry name" value="OsmC/Ohrsf"/>
</dbReference>
<reference evidence="1 2" key="1">
    <citation type="submission" date="2024-03" db="EMBL/GenBank/DDBJ databases">
        <title>Novel species of the genus Variovorax.</title>
        <authorList>
            <person name="Liu Q."/>
            <person name="Xin Y.-H."/>
        </authorList>
    </citation>
    <scope>NUCLEOTIDE SEQUENCE [LARGE SCALE GENOMIC DNA]</scope>
    <source>
        <strain evidence="1 2">KACC 18899</strain>
    </source>
</reference>
<gene>
    <name evidence="1" type="ORF">WKW77_08795</name>
</gene>
<comment type="caution">
    <text evidence="1">The sequence shown here is derived from an EMBL/GenBank/DDBJ whole genome shotgun (WGS) entry which is preliminary data.</text>
</comment>
<dbReference type="InterPro" id="IPR003718">
    <property type="entry name" value="OsmC/Ohr_fam"/>
</dbReference>
<dbReference type="PANTHER" id="PTHR35368">
    <property type="entry name" value="HYDROPEROXIDE REDUCTASE"/>
    <property type="match status" value="1"/>
</dbReference>
<protein>
    <submittedName>
        <fullName evidence="1">OsmC family protein</fullName>
        <ecNumber evidence="1">1.11.1.-</ecNumber>
    </submittedName>
</protein>
<name>A0ABU8VBW9_9BURK</name>
<dbReference type="Pfam" id="PF02566">
    <property type="entry name" value="OsmC"/>
    <property type="match status" value="1"/>
</dbReference>